<feature type="region of interest" description="Disordered" evidence="1">
    <location>
        <begin position="298"/>
        <end position="322"/>
    </location>
</feature>
<accession>A0A640K9R7</accession>
<reference evidence="2" key="1">
    <citation type="submission" date="2019-11" db="EMBL/GenBank/DDBJ databases">
        <title>Leishmania tarentolae CDS.</title>
        <authorList>
            <person name="Goto Y."/>
            <person name="Yamagishi J."/>
        </authorList>
    </citation>
    <scope>NUCLEOTIDE SEQUENCE [LARGE SCALE GENOMIC DNA]</scope>
    <source>
        <strain evidence="2">Parrot Tar II</strain>
    </source>
</reference>
<feature type="compositionally biased region" description="Basic and acidic residues" evidence="1">
    <location>
        <begin position="242"/>
        <end position="256"/>
    </location>
</feature>
<proteinExistence type="predicted"/>
<dbReference type="OrthoDB" id="261272at2759"/>
<evidence type="ECO:0000256" key="1">
    <source>
        <dbReference type="SAM" id="MobiDB-lite"/>
    </source>
</evidence>
<dbReference type="VEuPathDB" id="TriTrypDB:LtaPh_0711800"/>
<keyword evidence="3" id="KW-1185">Reference proteome</keyword>
<organism evidence="2 3">
    <name type="scientific">Leishmania tarentolae</name>
    <name type="common">Sauroleishmania tarentolae</name>
    <dbReference type="NCBI Taxonomy" id="5689"/>
    <lineage>
        <taxon>Eukaryota</taxon>
        <taxon>Discoba</taxon>
        <taxon>Euglenozoa</taxon>
        <taxon>Kinetoplastea</taxon>
        <taxon>Metakinetoplastina</taxon>
        <taxon>Trypanosomatida</taxon>
        <taxon>Trypanosomatidae</taxon>
        <taxon>Leishmaniinae</taxon>
        <taxon>Leishmania</taxon>
        <taxon>lizard Leishmania</taxon>
    </lineage>
</organism>
<dbReference type="EMBL" id="BLBS01000008">
    <property type="protein sequence ID" value="GET86122.1"/>
    <property type="molecule type" value="Genomic_DNA"/>
</dbReference>
<name>A0A640K9R7_LEITA</name>
<comment type="caution">
    <text evidence="2">The sequence shown here is derived from an EMBL/GenBank/DDBJ whole genome shotgun (WGS) entry which is preliminary data.</text>
</comment>
<evidence type="ECO:0000313" key="3">
    <source>
        <dbReference type="Proteomes" id="UP000419144"/>
    </source>
</evidence>
<feature type="compositionally biased region" description="Polar residues" evidence="1">
    <location>
        <begin position="305"/>
        <end position="314"/>
    </location>
</feature>
<gene>
    <name evidence="2" type="ORF">LtaPh_0711800</name>
</gene>
<dbReference type="Proteomes" id="UP000419144">
    <property type="component" value="Unassembled WGS sequence"/>
</dbReference>
<evidence type="ECO:0008006" key="4">
    <source>
        <dbReference type="Google" id="ProtNLM"/>
    </source>
</evidence>
<feature type="compositionally biased region" description="Low complexity" evidence="1">
    <location>
        <begin position="63"/>
        <end position="81"/>
    </location>
</feature>
<evidence type="ECO:0000313" key="2">
    <source>
        <dbReference type="EMBL" id="GET86122.1"/>
    </source>
</evidence>
<feature type="region of interest" description="Disordered" evidence="1">
    <location>
        <begin position="230"/>
        <end position="277"/>
    </location>
</feature>
<sequence>MCVLDDCSSTAKLFPPRFFFCLKCVRLYRFRFLGTSRTYARTDLHGTGHDLFRMTAVGSDDAASSSEASVDSSSSDSSAEAFSDDDDVQDELACNATLKGLSGGHTVEAVEVTKLKLQREQRLRRVLSQRHLGQPEPVPQNAFLCTRTALSEEDTIWLYTLTNRTCFERLMSAVKSTAMTALTGHLDTVLSNANPLFYFSYRMPVKAVDSADDAVPTSLREAPAMRRWLEDTPPVLRKRPLPKSEDTGQAERDADGKSATGGFHKHPKTSGGSFSPSAGLVAQSMKAWEAHLTAALTEEGETVESFRQSRTKSSYTDKKRFQENATWQEYTHEMRIQAQQRDREIKRALRRGEMDEL</sequence>
<feature type="region of interest" description="Disordered" evidence="1">
    <location>
        <begin position="63"/>
        <end position="84"/>
    </location>
</feature>
<dbReference type="AlphaFoldDB" id="A0A640K9R7"/>
<protein>
    <recommendedName>
        <fullName evidence="4">BCNT-C domain-containing protein</fullName>
    </recommendedName>
</protein>